<keyword evidence="2 5" id="KW-0812">Transmembrane</keyword>
<dbReference type="STRING" id="1206085.SAMN05443575_1381"/>
<feature type="transmembrane region" description="Helical" evidence="5">
    <location>
        <begin position="26"/>
        <end position="45"/>
    </location>
</feature>
<keyword evidence="4 5" id="KW-0472">Membrane</keyword>
<evidence type="ECO:0000256" key="4">
    <source>
        <dbReference type="ARBA" id="ARBA00023136"/>
    </source>
</evidence>
<feature type="transmembrane region" description="Helical" evidence="5">
    <location>
        <begin position="57"/>
        <end position="79"/>
    </location>
</feature>
<dbReference type="AlphaFoldDB" id="A0A1M5H3D4"/>
<feature type="transmembrane region" description="Helical" evidence="5">
    <location>
        <begin position="99"/>
        <end position="121"/>
    </location>
</feature>
<evidence type="ECO:0000313" key="7">
    <source>
        <dbReference type="Proteomes" id="UP000186132"/>
    </source>
</evidence>
<dbReference type="InterPro" id="IPR003825">
    <property type="entry name" value="Colicin-V_CvpA"/>
</dbReference>
<proteinExistence type="predicted"/>
<protein>
    <submittedName>
        <fullName evidence="6">Colicin V production protein</fullName>
    </submittedName>
</protein>
<name>A0A1M5H3D4_9ACTN</name>
<evidence type="ECO:0000256" key="3">
    <source>
        <dbReference type="ARBA" id="ARBA00022989"/>
    </source>
</evidence>
<dbReference type="GO" id="GO:0006508">
    <property type="term" value="P:proteolysis"/>
    <property type="evidence" value="ECO:0007669"/>
    <property type="project" value="InterPro"/>
</dbReference>
<comment type="subcellular location">
    <subcellularLocation>
        <location evidence="1">Membrane</location>
        <topology evidence="1">Multi-pass membrane protein</topology>
    </subcellularLocation>
</comment>
<reference evidence="6 7" key="1">
    <citation type="submission" date="2016-11" db="EMBL/GenBank/DDBJ databases">
        <authorList>
            <person name="Jaros S."/>
            <person name="Januszkiewicz K."/>
            <person name="Wedrychowicz H."/>
        </authorList>
    </citation>
    <scope>NUCLEOTIDE SEQUENCE [LARGE SCALE GENOMIC DNA]</scope>
    <source>
        <strain evidence="6 7">DSM 45627</strain>
    </source>
</reference>
<dbReference type="Proteomes" id="UP000186132">
    <property type="component" value="Unassembled WGS sequence"/>
</dbReference>
<dbReference type="Gene3D" id="2.40.10.10">
    <property type="entry name" value="Trypsin-like serine proteases"/>
    <property type="match status" value="2"/>
</dbReference>
<dbReference type="EMBL" id="FQVU01000002">
    <property type="protein sequence ID" value="SHG10403.1"/>
    <property type="molecule type" value="Genomic_DNA"/>
</dbReference>
<dbReference type="GO" id="GO:0004252">
    <property type="term" value="F:serine-type endopeptidase activity"/>
    <property type="evidence" value="ECO:0007669"/>
    <property type="project" value="InterPro"/>
</dbReference>
<dbReference type="RefSeq" id="WP_073387979.1">
    <property type="nucleotide sequence ID" value="NZ_FQVU01000002.1"/>
</dbReference>
<dbReference type="InterPro" id="IPR047680">
    <property type="entry name" value="MarP-like"/>
</dbReference>
<dbReference type="InterPro" id="IPR009003">
    <property type="entry name" value="Peptidase_S1_PA"/>
</dbReference>
<evidence type="ECO:0000256" key="5">
    <source>
        <dbReference type="SAM" id="Phobius"/>
    </source>
</evidence>
<gene>
    <name evidence="6" type="ORF">SAMN05443575_1381</name>
</gene>
<evidence type="ECO:0000256" key="1">
    <source>
        <dbReference type="ARBA" id="ARBA00004141"/>
    </source>
</evidence>
<accession>A0A1M5H3D4</accession>
<organism evidence="6 7">
    <name type="scientific">Jatrophihabitans endophyticus</name>
    <dbReference type="NCBI Taxonomy" id="1206085"/>
    <lineage>
        <taxon>Bacteria</taxon>
        <taxon>Bacillati</taxon>
        <taxon>Actinomycetota</taxon>
        <taxon>Actinomycetes</taxon>
        <taxon>Jatrophihabitantales</taxon>
        <taxon>Jatrophihabitantaceae</taxon>
        <taxon>Jatrophihabitans</taxon>
    </lineage>
</organism>
<dbReference type="PRINTS" id="PR00834">
    <property type="entry name" value="PROTEASES2C"/>
</dbReference>
<dbReference type="Pfam" id="PF02674">
    <property type="entry name" value="Colicin_V"/>
    <property type="match status" value="1"/>
</dbReference>
<dbReference type="PANTHER" id="PTHR43019:SF23">
    <property type="entry name" value="PROTEASE DO-LIKE 5, CHLOROPLASTIC"/>
    <property type="match status" value="1"/>
</dbReference>
<keyword evidence="7" id="KW-1185">Reference proteome</keyword>
<dbReference type="InterPro" id="IPR001940">
    <property type="entry name" value="Peptidase_S1C"/>
</dbReference>
<dbReference type="PANTHER" id="PTHR43019">
    <property type="entry name" value="SERINE ENDOPROTEASE DEGS"/>
    <property type="match status" value="1"/>
</dbReference>
<dbReference type="GO" id="GO:0009403">
    <property type="term" value="P:toxin biosynthetic process"/>
    <property type="evidence" value="ECO:0007669"/>
    <property type="project" value="InterPro"/>
</dbReference>
<dbReference type="GO" id="GO:0016020">
    <property type="term" value="C:membrane"/>
    <property type="evidence" value="ECO:0007669"/>
    <property type="project" value="UniProtKB-SubCell"/>
</dbReference>
<sequence length="399" mass="41572">MNLLDVVIVLAAVAYGIGGFRSGALVGAFSLVGFFGGAAIGAQVARPLGAKLADGRAQIPIAIVCVLLLATAGQLLGVFVAGRLRERFVRARGRPWDSALGAVLGVVAVLLVAWMVALPLATSAYPKLAAEASQSTIVRGVNQVVPDPVRGLYASLRNFFNQSGFPPVLGDLPSTSVVAVAPPPADLPRRVRRTVADARSSIVKIYGQAPECGRGIEGSGFVYARNRVLTNAHVVAGTRSVEVVVGRNDNDRVTARVVLFDPDRDVAVLAVPGLDAQPLDFAPRAAAQGTPAVVVGYPQDGPYTVRSARVRSQTTVRGSNIYGNGEVRREIYSVRAVVRSGNSGGPMLGYDGRVLGMVFATALDSKDTGFVLTKDEIDGDADAGRRRTTAVGTGGCTPD</sequence>
<evidence type="ECO:0000256" key="2">
    <source>
        <dbReference type="ARBA" id="ARBA00022692"/>
    </source>
</evidence>
<evidence type="ECO:0000313" key="6">
    <source>
        <dbReference type="EMBL" id="SHG10403.1"/>
    </source>
</evidence>
<dbReference type="NCBIfam" id="NF033740">
    <property type="entry name" value="MarP_fam_protase"/>
    <property type="match status" value="1"/>
</dbReference>
<dbReference type="Pfam" id="PF13365">
    <property type="entry name" value="Trypsin_2"/>
    <property type="match status" value="1"/>
</dbReference>
<dbReference type="InterPro" id="IPR043504">
    <property type="entry name" value="Peptidase_S1_PA_chymotrypsin"/>
</dbReference>
<dbReference type="OrthoDB" id="9766361at2"/>
<dbReference type="SUPFAM" id="SSF50494">
    <property type="entry name" value="Trypsin-like serine proteases"/>
    <property type="match status" value="1"/>
</dbReference>
<keyword evidence="3 5" id="KW-1133">Transmembrane helix</keyword>